<dbReference type="PROSITE" id="PS51882">
    <property type="entry name" value="G_ALPHA"/>
    <property type="match status" value="1"/>
</dbReference>
<organism evidence="6 7">
    <name type="scientific">Caenorhabditis bovis</name>
    <dbReference type="NCBI Taxonomy" id="2654633"/>
    <lineage>
        <taxon>Eukaryota</taxon>
        <taxon>Metazoa</taxon>
        <taxon>Ecdysozoa</taxon>
        <taxon>Nematoda</taxon>
        <taxon>Chromadorea</taxon>
        <taxon>Rhabditida</taxon>
        <taxon>Rhabditina</taxon>
        <taxon>Rhabditomorpha</taxon>
        <taxon>Rhabditoidea</taxon>
        <taxon>Rhabditidae</taxon>
        <taxon>Peloderinae</taxon>
        <taxon>Caenorhabditis</taxon>
    </lineage>
</organism>
<dbReference type="EMBL" id="CADEPM010000003">
    <property type="protein sequence ID" value="CAB3402579.1"/>
    <property type="molecule type" value="Genomic_DNA"/>
</dbReference>
<dbReference type="GO" id="GO:0003924">
    <property type="term" value="F:GTPase activity"/>
    <property type="evidence" value="ECO:0007669"/>
    <property type="project" value="InterPro"/>
</dbReference>
<feature type="binding site" evidence="4">
    <location>
        <begin position="286"/>
        <end position="289"/>
    </location>
    <ligand>
        <name>GTP</name>
        <dbReference type="ChEBI" id="CHEBI:37565"/>
    </ligand>
</feature>
<dbReference type="PANTHER" id="PTHR10218">
    <property type="entry name" value="GTP-BINDING PROTEIN ALPHA SUBUNIT"/>
    <property type="match status" value="1"/>
</dbReference>
<dbReference type="SUPFAM" id="SSF47895">
    <property type="entry name" value="Transducin (alpha subunit), insertion domain"/>
    <property type="match status" value="1"/>
</dbReference>
<evidence type="ECO:0000313" key="7">
    <source>
        <dbReference type="Proteomes" id="UP000494206"/>
    </source>
</evidence>
<gene>
    <name evidence="6" type="ORF">CBOVIS_LOCUS5177</name>
</gene>
<evidence type="ECO:0000256" key="3">
    <source>
        <dbReference type="ARBA" id="ARBA00023224"/>
    </source>
</evidence>
<evidence type="ECO:0000256" key="4">
    <source>
        <dbReference type="PIRSR" id="PIRSR601019-1"/>
    </source>
</evidence>
<proteinExistence type="predicted"/>
<dbReference type="PRINTS" id="PR00318">
    <property type="entry name" value="GPROTEINA"/>
</dbReference>
<accession>A0A8S1ESW8</accession>
<dbReference type="OrthoDB" id="5788414at2759"/>
<feature type="binding site" evidence="4">
    <location>
        <position position="368"/>
    </location>
    <ligand>
        <name>GTP</name>
        <dbReference type="ChEBI" id="CHEBI:37565"/>
    </ligand>
</feature>
<keyword evidence="3" id="KW-0807">Transducer</keyword>
<evidence type="ECO:0000256" key="2">
    <source>
        <dbReference type="ARBA" id="ARBA00023134"/>
    </source>
</evidence>
<dbReference type="GO" id="GO:0001664">
    <property type="term" value="F:G protein-coupled receptor binding"/>
    <property type="evidence" value="ECO:0007669"/>
    <property type="project" value="TreeGrafter"/>
</dbReference>
<dbReference type="Pfam" id="PF00503">
    <property type="entry name" value="G-alpha"/>
    <property type="match status" value="1"/>
</dbReference>
<dbReference type="GO" id="GO:0046872">
    <property type="term" value="F:metal ion binding"/>
    <property type="evidence" value="ECO:0007669"/>
    <property type="project" value="UniProtKB-KW"/>
</dbReference>
<evidence type="ECO:0000256" key="1">
    <source>
        <dbReference type="ARBA" id="ARBA00022741"/>
    </source>
</evidence>
<dbReference type="SUPFAM" id="SSF52540">
    <property type="entry name" value="P-loop containing nucleoside triphosphate hydrolases"/>
    <property type="match status" value="1"/>
</dbReference>
<feature type="binding site" evidence="5">
    <location>
        <position position="27"/>
    </location>
    <ligand>
        <name>Mg(2+)</name>
        <dbReference type="ChEBI" id="CHEBI:18420"/>
    </ligand>
</feature>
<evidence type="ECO:0000256" key="5">
    <source>
        <dbReference type="PIRSR" id="PIRSR601019-2"/>
    </source>
</evidence>
<sequence length="396" mass="45569">MGGLCPKGEQGDIIHFFMLGIEGAGKTTIIRQLKCLCMQKPHNYQMYDDYWNIVDREKIFDEQELEGLKNVVRINLLTAVAALIKRTREMESDEILANSNAAEEILEKCTQLYEGDVDLYDSSNQIESKFGHFIIEVLADQQITRTLETATAGVKIEDGTRYFIKDEGRIKNIFNDAYQLTNDDIVHVRKPTVSFKSYKFRIKKLRVEIHDMGGQKSELIKIPQFMRQFLSTSGQCFLLYVSSLAAFQEPDRDAKGRTVLDKSAAIFKNVLNLDGVDQCTVMIFFNKQDRFEEICQELLMNENDGGAGKRQIEKYLGVVPKSHKEGKGDKKGKDDKYGYLKDSIRNRFKEILKNHNDKKSYYMKYTQATDSQLMSTIFYAVENEIISSFFTQARLL</sequence>
<dbReference type="InterPro" id="IPR011025">
    <property type="entry name" value="GproteinA_insert"/>
</dbReference>
<name>A0A8S1ESW8_9PELO</name>
<feature type="binding site" evidence="5">
    <location>
        <position position="192"/>
    </location>
    <ligand>
        <name>Mg(2+)</name>
        <dbReference type="ChEBI" id="CHEBI:18420"/>
    </ligand>
</feature>
<dbReference type="GO" id="GO:0007191">
    <property type="term" value="P:adenylate cyclase-activating dopamine receptor signaling pathway"/>
    <property type="evidence" value="ECO:0007669"/>
    <property type="project" value="TreeGrafter"/>
</dbReference>
<evidence type="ECO:0000313" key="6">
    <source>
        <dbReference type="EMBL" id="CAB3402579.1"/>
    </source>
</evidence>
<dbReference type="InterPro" id="IPR027417">
    <property type="entry name" value="P-loop_NTPase"/>
</dbReference>
<dbReference type="GO" id="GO:0007606">
    <property type="term" value="P:sensory perception of chemical stimulus"/>
    <property type="evidence" value="ECO:0007669"/>
    <property type="project" value="TreeGrafter"/>
</dbReference>
<dbReference type="AlphaFoldDB" id="A0A8S1ESW8"/>
<feature type="binding site" evidence="4">
    <location>
        <begin position="211"/>
        <end position="215"/>
    </location>
    <ligand>
        <name>GTP</name>
        <dbReference type="ChEBI" id="CHEBI:37565"/>
    </ligand>
</feature>
<keyword evidence="5" id="KW-0479">Metal-binding</keyword>
<dbReference type="GO" id="GO:0005525">
    <property type="term" value="F:GTP binding"/>
    <property type="evidence" value="ECO:0007669"/>
    <property type="project" value="UniProtKB-KW"/>
</dbReference>
<keyword evidence="5" id="KW-0460">Magnesium</keyword>
<dbReference type="GO" id="GO:0005737">
    <property type="term" value="C:cytoplasm"/>
    <property type="evidence" value="ECO:0007669"/>
    <property type="project" value="TreeGrafter"/>
</dbReference>
<comment type="caution">
    <text evidence="6">The sequence shown here is derived from an EMBL/GenBank/DDBJ whole genome shotgun (WGS) entry which is preliminary data.</text>
</comment>
<keyword evidence="1 4" id="KW-0547">Nucleotide-binding</keyword>
<dbReference type="GO" id="GO:0031683">
    <property type="term" value="F:G-protein beta/gamma-subunit complex binding"/>
    <property type="evidence" value="ECO:0007669"/>
    <property type="project" value="InterPro"/>
</dbReference>
<keyword evidence="2 4" id="KW-0342">GTP-binding</keyword>
<reference evidence="6 7" key="1">
    <citation type="submission" date="2020-04" db="EMBL/GenBank/DDBJ databases">
        <authorList>
            <person name="Laetsch R D."/>
            <person name="Stevens L."/>
            <person name="Kumar S."/>
            <person name="Blaxter L. M."/>
        </authorList>
    </citation>
    <scope>NUCLEOTIDE SEQUENCE [LARGE SCALE GENOMIC DNA]</scope>
</reference>
<dbReference type="PANTHER" id="PTHR10218:SF194">
    <property type="entry name" value="G PROTEIN, ALPHA SUBUNIT"/>
    <property type="match status" value="1"/>
</dbReference>
<dbReference type="GO" id="GO:0005834">
    <property type="term" value="C:heterotrimeric G-protein complex"/>
    <property type="evidence" value="ECO:0007669"/>
    <property type="project" value="TreeGrafter"/>
</dbReference>
<keyword evidence="7" id="KW-1185">Reference proteome</keyword>
<dbReference type="InterPro" id="IPR001019">
    <property type="entry name" value="Gprotein_alpha_su"/>
</dbReference>
<dbReference type="Gene3D" id="1.10.400.10">
    <property type="entry name" value="GI Alpha 1, domain 2-like"/>
    <property type="match status" value="1"/>
</dbReference>
<dbReference type="Proteomes" id="UP000494206">
    <property type="component" value="Unassembled WGS sequence"/>
</dbReference>
<protein>
    <submittedName>
        <fullName evidence="6">Uncharacterized protein</fullName>
    </submittedName>
</protein>
<dbReference type="Gene3D" id="3.40.50.300">
    <property type="entry name" value="P-loop containing nucleotide triphosphate hydrolases"/>
    <property type="match status" value="1"/>
</dbReference>
<dbReference type="SMART" id="SM00275">
    <property type="entry name" value="G_alpha"/>
    <property type="match status" value="1"/>
</dbReference>